<dbReference type="GO" id="GO:0008795">
    <property type="term" value="F:NAD+ synthase activity"/>
    <property type="evidence" value="ECO:0007669"/>
    <property type="project" value="UniProtKB-UniRule"/>
</dbReference>
<evidence type="ECO:0000256" key="5">
    <source>
        <dbReference type="ARBA" id="ARBA00022840"/>
    </source>
</evidence>
<keyword evidence="5 8" id="KW-0067">ATP-binding</keyword>
<feature type="binding site" evidence="8">
    <location>
        <position position="159"/>
    </location>
    <ligand>
        <name>ATP</name>
        <dbReference type="ChEBI" id="CHEBI:30616"/>
    </ligand>
</feature>
<dbReference type="OrthoDB" id="9799210at2"/>
<proteinExistence type="inferred from homology"/>
<accession>A0A4Q9JWA8</accession>
<evidence type="ECO:0000256" key="9">
    <source>
        <dbReference type="RuleBase" id="RU003811"/>
    </source>
</evidence>
<dbReference type="Proteomes" id="UP000292583">
    <property type="component" value="Unassembled WGS sequence"/>
</dbReference>
<dbReference type="HAMAP" id="MF_00193">
    <property type="entry name" value="NadE_ammonia_dep"/>
    <property type="match status" value="1"/>
</dbReference>
<dbReference type="UniPathway" id="UPA00253">
    <property type="reaction ID" value="UER00333"/>
</dbReference>
<feature type="domain" description="NAD/GMP synthase" evidence="11">
    <location>
        <begin position="7"/>
        <end position="241"/>
    </location>
</feature>
<evidence type="ECO:0000256" key="3">
    <source>
        <dbReference type="ARBA" id="ARBA00022723"/>
    </source>
</evidence>
<evidence type="ECO:0000256" key="2">
    <source>
        <dbReference type="ARBA" id="ARBA00022598"/>
    </source>
</evidence>
<evidence type="ECO:0000256" key="7">
    <source>
        <dbReference type="ARBA" id="ARBA00023027"/>
    </source>
</evidence>
<dbReference type="Pfam" id="PF02540">
    <property type="entry name" value="NAD_synthase"/>
    <property type="match status" value="1"/>
</dbReference>
<feature type="binding site" evidence="8">
    <location>
        <position position="35"/>
    </location>
    <ligand>
        <name>Mg(2+)</name>
        <dbReference type="ChEBI" id="CHEBI:18420"/>
    </ligand>
</feature>
<keyword evidence="3 8" id="KW-0479">Metal-binding</keyword>
<dbReference type="GO" id="GO:0046872">
    <property type="term" value="F:metal ion binding"/>
    <property type="evidence" value="ECO:0007669"/>
    <property type="project" value="UniProtKB-KW"/>
</dbReference>
<dbReference type="AlphaFoldDB" id="A0A4Q9JWA8"/>
<gene>
    <name evidence="8" type="primary">nadE</name>
    <name evidence="12" type="ORF">DU473_03840</name>
</gene>
<comment type="caution">
    <text evidence="8">Lacks conserved residue(s) required for the propagation of feature annotation.</text>
</comment>
<dbReference type="GO" id="GO:0005737">
    <property type="term" value="C:cytoplasm"/>
    <property type="evidence" value="ECO:0007669"/>
    <property type="project" value="InterPro"/>
</dbReference>
<dbReference type="InterPro" id="IPR014729">
    <property type="entry name" value="Rossmann-like_a/b/a_fold"/>
</dbReference>
<protein>
    <recommendedName>
        <fullName evidence="8 10">NH(3)-dependent NAD(+) synthetase</fullName>
        <ecNumber evidence="8 10">6.3.1.5</ecNumber>
    </recommendedName>
</protein>
<dbReference type="NCBIfam" id="TIGR00552">
    <property type="entry name" value="nadE"/>
    <property type="match status" value="1"/>
</dbReference>
<name>A0A4Q9JWA8_9BACT</name>
<dbReference type="RefSeq" id="WP_131162983.1">
    <property type="nucleotide sequence ID" value="NZ_QPGQ01000003.1"/>
</dbReference>
<dbReference type="NCBIfam" id="NF010587">
    <property type="entry name" value="PRK13980.1"/>
    <property type="match status" value="1"/>
</dbReference>
<dbReference type="SUPFAM" id="SSF52402">
    <property type="entry name" value="Adenine nucleotide alpha hydrolases-like"/>
    <property type="match status" value="1"/>
</dbReference>
<dbReference type="EMBL" id="QPGR01000006">
    <property type="protein sequence ID" value="TBR81228.1"/>
    <property type="molecule type" value="Genomic_DNA"/>
</dbReference>
<keyword evidence="6 8" id="KW-0460">Magnesium</keyword>
<feature type="binding site" evidence="8">
    <location>
        <position position="130"/>
    </location>
    <ligand>
        <name>ATP</name>
        <dbReference type="ChEBI" id="CHEBI:30616"/>
    </ligand>
</feature>
<comment type="caution">
    <text evidence="12">The sequence shown here is derived from an EMBL/GenBank/DDBJ whole genome shotgun (WGS) entry which is preliminary data.</text>
</comment>
<feature type="binding site" evidence="8">
    <location>
        <position position="181"/>
    </location>
    <ligand>
        <name>ATP</name>
        <dbReference type="ChEBI" id="CHEBI:30616"/>
    </ligand>
</feature>
<evidence type="ECO:0000256" key="4">
    <source>
        <dbReference type="ARBA" id="ARBA00022741"/>
    </source>
</evidence>
<dbReference type="InterPro" id="IPR022310">
    <property type="entry name" value="NAD/GMP_synthase"/>
</dbReference>
<comment type="catalytic activity">
    <reaction evidence="8 10">
        <text>deamido-NAD(+) + NH4(+) + ATP = AMP + diphosphate + NAD(+) + H(+)</text>
        <dbReference type="Rhea" id="RHEA:21188"/>
        <dbReference type="ChEBI" id="CHEBI:15378"/>
        <dbReference type="ChEBI" id="CHEBI:28938"/>
        <dbReference type="ChEBI" id="CHEBI:30616"/>
        <dbReference type="ChEBI" id="CHEBI:33019"/>
        <dbReference type="ChEBI" id="CHEBI:57540"/>
        <dbReference type="ChEBI" id="CHEBI:58437"/>
        <dbReference type="ChEBI" id="CHEBI:456215"/>
        <dbReference type="EC" id="6.3.1.5"/>
    </reaction>
</comment>
<comment type="similarity">
    <text evidence="1 8 9">Belongs to the NAD synthetase family.</text>
</comment>
<dbReference type="FunFam" id="3.40.50.620:FF:000106">
    <property type="entry name" value="Glutamine-dependent NAD(+) synthetase"/>
    <property type="match status" value="1"/>
</dbReference>
<comment type="subunit">
    <text evidence="8">Homodimer.</text>
</comment>
<evidence type="ECO:0000256" key="8">
    <source>
        <dbReference type="HAMAP-Rule" id="MF_00193"/>
    </source>
</evidence>
<comment type="function">
    <text evidence="8">Catalyzes the ATP-dependent amidation of deamido-NAD to form NAD. Uses ammonia as a nitrogen source.</text>
</comment>
<dbReference type="PANTHER" id="PTHR23090">
    <property type="entry name" value="NH 3 /GLUTAMINE-DEPENDENT NAD + SYNTHETASE"/>
    <property type="match status" value="1"/>
</dbReference>
<keyword evidence="2 8" id="KW-0436">Ligase</keyword>
<comment type="pathway">
    <text evidence="8">Cofactor biosynthesis; NAD(+) biosynthesis; NAD(+) from deamido-NAD(+) (ammonia route): step 1/1.</text>
</comment>
<dbReference type="InterPro" id="IPR022926">
    <property type="entry name" value="NH(3)-dep_NAD(+)_synth"/>
</dbReference>
<feature type="binding site" evidence="8">
    <location>
        <position position="135"/>
    </location>
    <ligand>
        <name>Mg(2+)</name>
        <dbReference type="ChEBI" id="CHEBI:18420"/>
    </ligand>
</feature>
<evidence type="ECO:0000256" key="6">
    <source>
        <dbReference type="ARBA" id="ARBA00022842"/>
    </source>
</evidence>
<dbReference type="GO" id="GO:0009435">
    <property type="term" value="P:NAD+ biosynthetic process"/>
    <property type="evidence" value="ECO:0007669"/>
    <property type="project" value="UniProtKB-UniRule"/>
</dbReference>
<dbReference type="EC" id="6.3.1.5" evidence="8 10"/>
<dbReference type="GO" id="GO:0004359">
    <property type="term" value="F:glutaminase activity"/>
    <property type="evidence" value="ECO:0007669"/>
    <property type="project" value="InterPro"/>
</dbReference>
<evidence type="ECO:0000313" key="13">
    <source>
        <dbReference type="Proteomes" id="UP000292583"/>
    </source>
</evidence>
<evidence type="ECO:0000313" key="12">
    <source>
        <dbReference type="EMBL" id="TBR81228.1"/>
    </source>
</evidence>
<evidence type="ECO:0000256" key="1">
    <source>
        <dbReference type="ARBA" id="ARBA00005859"/>
    </source>
</evidence>
<evidence type="ECO:0000259" key="11">
    <source>
        <dbReference type="Pfam" id="PF02540"/>
    </source>
</evidence>
<organism evidence="12 13">
    <name type="scientific">Campylobacter novaezeelandiae</name>
    <dbReference type="NCBI Taxonomy" id="2267891"/>
    <lineage>
        <taxon>Bacteria</taxon>
        <taxon>Pseudomonadati</taxon>
        <taxon>Campylobacterota</taxon>
        <taxon>Epsilonproteobacteria</taxon>
        <taxon>Campylobacterales</taxon>
        <taxon>Campylobacteraceae</taxon>
        <taxon>Campylobacter</taxon>
    </lineage>
</organism>
<feature type="binding site" evidence="8">
    <location>
        <begin position="29"/>
        <end position="36"/>
    </location>
    <ligand>
        <name>ATP</name>
        <dbReference type="ChEBI" id="CHEBI:30616"/>
    </ligand>
</feature>
<keyword evidence="7 8" id="KW-0520">NAD</keyword>
<dbReference type="GO" id="GO:0005524">
    <property type="term" value="F:ATP binding"/>
    <property type="evidence" value="ECO:0007669"/>
    <property type="project" value="UniProtKB-UniRule"/>
</dbReference>
<dbReference type="Gene3D" id="3.40.50.620">
    <property type="entry name" value="HUPs"/>
    <property type="match status" value="1"/>
</dbReference>
<keyword evidence="4 8" id="KW-0547">Nucleotide-binding</keyword>
<reference evidence="12 13" key="1">
    <citation type="submission" date="2018-07" db="EMBL/GenBank/DDBJ databases">
        <title>Campylobacter zealandensis sp. nov., isolated from birds and water in New Zealand.</title>
        <authorList>
            <person name="Wilkinson D.A."/>
            <person name="Biggs P.J."/>
            <person name="French N.P."/>
            <person name="Midwinter A.C."/>
        </authorList>
    </citation>
    <scope>NUCLEOTIDE SEQUENCE [LARGE SCALE GENOMIC DNA]</scope>
    <source>
        <strain evidence="12 13">B423b</strain>
    </source>
</reference>
<dbReference type="PANTHER" id="PTHR23090:SF9">
    <property type="entry name" value="GLUTAMINE-DEPENDENT NAD(+) SYNTHETASE"/>
    <property type="match status" value="1"/>
</dbReference>
<sequence length="248" mass="27917">MDYEKLTQRIYEFIKTKVKSANAKGVVLGLSGGIDSALVATLCKNALKTDIFALLMPSKYSNEQNLQDALKLCKKLNIEYKIIKIDKILASFLEQSQDTNKIRMGNLCARIRMSLLYDYSALKGYLVVGTSNKSELMLGYGTIYGDLACAFNPIGSLYKSEIYNLATFLNLDQAFIQKAPSADLWVGQNDQEDLGFSYEEIDQGLKALEFNDEKKILKLNPELISMLKERMAKNAFKRSLPEIFNDLA</sequence>
<feature type="binding site" description="in other chain" evidence="8">
    <location>
        <position position="110"/>
    </location>
    <ligand>
        <name>deamido-NAD(+)</name>
        <dbReference type="ChEBI" id="CHEBI:58437"/>
        <note>ligand shared between two neighboring subunits</note>
    </ligand>
</feature>
<keyword evidence="13" id="KW-1185">Reference proteome</keyword>
<evidence type="ECO:0000256" key="10">
    <source>
        <dbReference type="RuleBase" id="RU003812"/>
    </source>
</evidence>
<dbReference type="InterPro" id="IPR003694">
    <property type="entry name" value="NAD_synthase"/>
</dbReference>
<dbReference type="CDD" id="cd00553">
    <property type="entry name" value="NAD_synthase"/>
    <property type="match status" value="1"/>
</dbReference>
<dbReference type="GO" id="GO:0003952">
    <property type="term" value="F:NAD+ synthase (glutamine-hydrolyzing) activity"/>
    <property type="evidence" value="ECO:0007669"/>
    <property type="project" value="InterPro"/>
</dbReference>